<name>A0ABV8EY30_9ACTN</name>
<dbReference type="Pfam" id="PF08530">
    <property type="entry name" value="PepX_C"/>
    <property type="match status" value="1"/>
</dbReference>
<dbReference type="GO" id="GO:0016787">
    <property type="term" value="F:hydrolase activity"/>
    <property type="evidence" value="ECO:0007669"/>
    <property type="project" value="UniProtKB-KW"/>
</dbReference>
<dbReference type="Gene3D" id="1.10.3020.10">
    <property type="entry name" value="alpha-amino acid ester hydrolase ( Helical cap domain)"/>
    <property type="match status" value="1"/>
</dbReference>
<keyword evidence="1 3" id="KW-0378">Hydrolase</keyword>
<accession>A0ABV8EY30</accession>
<evidence type="ECO:0000256" key="1">
    <source>
        <dbReference type="ARBA" id="ARBA00022801"/>
    </source>
</evidence>
<sequence length="517" mass="55960">MNRFNLRLPGWDGTLLALDVRLPDPSSWPVPTVVTRTPYGRGRHLAEGAGWVSRGFGYVVQDVRGRHDSDGAWECYRNERGDGAALADWITAQEWSDGRLVGYGGSYGGYTAWALAVERPETVPAVVSMGPSMALHRTKFEDGVLRLAEHAAWWLERADSRTSRDGLAAFLLKEGDALARLPVTGLPERLGVRLPGWAGVVLRGPDHRPAEEITEEELAALPTAGLHVGGWYDLLADETVLHWRTVGSARTPRPPQRLIMGPWGHDLAFTGRTRHIDREHGPQALFDLGAAQVAWIRACLAGEDPGPDMVLPVGGTSWRPWPATTRERVLHAHPGKGVDEVPGDGSPDGRLEEVPGIGPAGAFVYDPADPCPSLAPGTDRRALDGRPDILRFSTPPLTAPLSFTSVAVHLDVTASAPDADWIVRLAEHTVDDQVFELARGRAASSGRLALSPVWACLPAGSRLRLEITGSDFPRLARSLGTGADRHTTTATAPVRQRVRAARLVLETPRSPQDLENA</sequence>
<gene>
    <name evidence="3" type="ORF">ACFOYY_14265</name>
</gene>
<evidence type="ECO:0000259" key="2">
    <source>
        <dbReference type="SMART" id="SM00939"/>
    </source>
</evidence>
<dbReference type="SUPFAM" id="SSF49785">
    <property type="entry name" value="Galactose-binding domain-like"/>
    <property type="match status" value="1"/>
</dbReference>
<dbReference type="Proteomes" id="UP001595698">
    <property type="component" value="Unassembled WGS sequence"/>
</dbReference>
<dbReference type="InterPro" id="IPR013736">
    <property type="entry name" value="Xaa-Pro_dipept_C"/>
</dbReference>
<dbReference type="SMART" id="SM00939">
    <property type="entry name" value="PepX_C"/>
    <property type="match status" value="1"/>
</dbReference>
<keyword evidence="4" id="KW-1185">Reference proteome</keyword>
<comment type="caution">
    <text evidence="3">The sequence shown here is derived from an EMBL/GenBank/DDBJ whole genome shotgun (WGS) entry which is preliminary data.</text>
</comment>
<dbReference type="Gene3D" id="2.60.120.260">
    <property type="entry name" value="Galactose-binding domain-like"/>
    <property type="match status" value="1"/>
</dbReference>
<evidence type="ECO:0000313" key="3">
    <source>
        <dbReference type="EMBL" id="MFC3981298.1"/>
    </source>
</evidence>
<dbReference type="Pfam" id="PF02129">
    <property type="entry name" value="Peptidase_S15"/>
    <property type="match status" value="1"/>
</dbReference>
<reference evidence="4" key="1">
    <citation type="journal article" date="2019" name="Int. J. Syst. Evol. Microbiol.">
        <title>The Global Catalogue of Microorganisms (GCM) 10K type strain sequencing project: providing services to taxonomists for standard genome sequencing and annotation.</title>
        <authorList>
            <consortium name="The Broad Institute Genomics Platform"/>
            <consortium name="The Broad Institute Genome Sequencing Center for Infectious Disease"/>
            <person name="Wu L."/>
            <person name="Ma J."/>
        </authorList>
    </citation>
    <scope>NUCLEOTIDE SEQUENCE [LARGE SCALE GENOMIC DNA]</scope>
    <source>
        <strain evidence="4">TBRC 7912</strain>
    </source>
</reference>
<feature type="domain" description="Xaa-Pro dipeptidyl-peptidase C-terminal" evidence="2">
    <location>
        <begin position="293"/>
        <end position="504"/>
    </location>
</feature>
<dbReference type="InterPro" id="IPR000383">
    <property type="entry name" value="Xaa-Pro-like_dom"/>
</dbReference>
<protein>
    <submittedName>
        <fullName evidence="3">CocE/NonD family hydrolase</fullName>
    </submittedName>
</protein>
<dbReference type="InterPro" id="IPR029058">
    <property type="entry name" value="AB_hydrolase_fold"/>
</dbReference>
<dbReference type="Gene3D" id="3.40.50.1820">
    <property type="entry name" value="alpha/beta hydrolase"/>
    <property type="match status" value="1"/>
</dbReference>
<dbReference type="EMBL" id="JBHSBC010000012">
    <property type="protein sequence ID" value="MFC3981298.1"/>
    <property type="molecule type" value="Genomic_DNA"/>
</dbReference>
<dbReference type="NCBIfam" id="TIGR00976">
    <property type="entry name" value="CocE_NonD"/>
    <property type="match status" value="1"/>
</dbReference>
<dbReference type="SUPFAM" id="SSF53474">
    <property type="entry name" value="alpha/beta-Hydrolases"/>
    <property type="match status" value="1"/>
</dbReference>
<proteinExistence type="predicted"/>
<dbReference type="InterPro" id="IPR005674">
    <property type="entry name" value="CocE/Ser_esterase"/>
</dbReference>
<evidence type="ECO:0000313" key="4">
    <source>
        <dbReference type="Proteomes" id="UP001595698"/>
    </source>
</evidence>
<dbReference type="RefSeq" id="WP_386190009.1">
    <property type="nucleotide sequence ID" value="NZ_JBHSBC010000012.1"/>
</dbReference>
<organism evidence="3 4">
    <name type="scientific">Streptosporangium jomthongense</name>
    <dbReference type="NCBI Taxonomy" id="1193683"/>
    <lineage>
        <taxon>Bacteria</taxon>
        <taxon>Bacillati</taxon>
        <taxon>Actinomycetota</taxon>
        <taxon>Actinomycetes</taxon>
        <taxon>Streptosporangiales</taxon>
        <taxon>Streptosporangiaceae</taxon>
        <taxon>Streptosporangium</taxon>
    </lineage>
</organism>
<dbReference type="InterPro" id="IPR008979">
    <property type="entry name" value="Galactose-bd-like_sf"/>
</dbReference>